<sequence length="191" mass="21892">MANWIQTHAGHAFDPFAPDQDKICIKDIAHALSNICRFTGHTNQYYSVAQHCVEVATRVPMVYQPWALLHDASEAYLCDIARPLKQKPEFKFYRDAEDVLQTAIYKRFGLVEGATPFATDIVKNMDLRVLLLEKRLLLGRCEKEWDDHSLAHVEPAMHRVSWRPLSALAAEREFLNCYYLMFEGAAEGHLG</sequence>
<comment type="caution">
    <text evidence="1">The sequence shown here is derived from an EMBL/GenBank/DDBJ whole genome shotgun (WGS) entry which is preliminary data.</text>
</comment>
<dbReference type="EMBL" id="JBHTEK010000001">
    <property type="protein sequence ID" value="MFC7669323.1"/>
    <property type="molecule type" value="Genomic_DNA"/>
</dbReference>
<evidence type="ECO:0008006" key="3">
    <source>
        <dbReference type="Google" id="ProtNLM"/>
    </source>
</evidence>
<dbReference type="RefSeq" id="WP_380204832.1">
    <property type="nucleotide sequence ID" value="NZ_JBHTEK010000001.1"/>
</dbReference>
<evidence type="ECO:0000313" key="1">
    <source>
        <dbReference type="EMBL" id="MFC7669323.1"/>
    </source>
</evidence>
<dbReference type="Proteomes" id="UP001596513">
    <property type="component" value="Unassembled WGS sequence"/>
</dbReference>
<reference evidence="2" key="1">
    <citation type="journal article" date="2019" name="Int. J. Syst. Evol. Microbiol.">
        <title>The Global Catalogue of Microorganisms (GCM) 10K type strain sequencing project: providing services to taxonomists for standard genome sequencing and annotation.</title>
        <authorList>
            <consortium name="The Broad Institute Genomics Platform"/>
            <consortium name="The Broad Institute Genome Sequencing Center for Infectious Disease"/>
            <person name="Wu L."/>
            <person name="Ma J."/>
        </authorList>
    </citation>
    <scope>NUCLEOTIDE SEQUENCE [LARGE SCALE GENOMIC DNA]</scope>
    <source>
        <strain evidence="2">JCM 19635</strain>
    </source>
</reference>
<gene>
    <name evidence="1" type="ORF">ACFQT0_19645</name>
</gene>
<keyword evidence="2" id="KW-1185">Reference proteome</keyword>
<dbReference type="SUPFAM" id="SSF109604">
    <property type="entry name" value="HD-domain/PDEase-like"/>
    <property type="match status" value="1"/>
</dbReference>
<name>A0ABW2U744_9BACT</name>
<dbReference type="Gene3D" id="1.10.3210.10">
    <property type="entry name" value="Hypothetical protein af1432"/>
    <property type="match status" value="1"/>
</dbReference>
<accession>A0ABW2U744</accession>
<protein>
    <recommendedName>
        <fullName evidence="3">Phosphohydrolase</fullName>
    </recommendedName>
</protein>
<organism evidence="1 2">
    <name type="scientific">Hymenobacter humi</name>
    <dbReference type="NCBI Taxonomy" id="1411620"/>
    <lineage>
        <taxon>Bacteria</taxon>
        <taxon>Pseudomonadati</taxon>
        <taxon>Bacteroidota</taxon>
        <taxon>Cytophagia</taxon>
        <taxon>Cytophagales</taxon>
        <taxon>Hymenobacteraceae</taxon>
        <taxon>Hymenobacter</taxon>
    </lineage>
</organism>
<evidence type="ECO:0000313" key="2">
    <source>
        <dbReference type="Proteomes" id="UP001596513"/>
    </source>
</evidence>
<proteinExistence type="predicted"/>